<dbReference type="CDD" id="cd16922">
    <property type="entry name" value="HATPase_EvgS-ArcB-TorS-like"/>
    <property type="match status" value="1"/>
</dbReference>
<evidence type="ECO:0000256" key="6">
    <source>
        <dbReference type="ARBA" id="ARBA00022679"/>
    </source>
</evidence>
<dbReference type="Gene3D" id="3.30.565.10">
    <property type="entry name" value="Histidine kinase-like ATPase, C-terminal domain"/>
    <property type="match status" value="1"/>
</dbReference>
<dbReference type="PROSITE" id="PS50112">
    <property type="entry name" value="PAS"/>
    <property type="match status" value="1"/>
</dbReference>
<dbReference type="Gene3D" id="1.10.287.130">
    <property type="match status" value="1"/>
</dbReference>
<dbReference type="Proteomes" id="UP001548590">
    <property type="component" value="Unassembled WGS sequence"/>
</dbReference>
<feature type="modified residue" description="4-aspartylphosphate" evidence="15">
    <location>
        <position position="1029"/>
    </location>
</feature>
<evidence type="ECO:0000256" key="16">
    <source>
        <dbReference type="SAM" id="Coils"/>
    </source>
</evidence>
<feature type="domain" description="Histidine kinase" evidence="18">
    <location>
        <begin position="736"/>
        <end position="957"/>
    </location>
</feature>
<dbReference type="InterPro" id="IPR000014">
    <property type="entry name" value="PAS"/>
</dbReference>
<feature type="domain" description="PAS" evidence="20">
    <location>
        <begin position="460"/>
        <end position="536"/>
    </location>
</feature>
<dbReference type="PANTHER" id="PTHR45339:SF1">
    <property type="entry name" value="HYBRID SIGNAL TRANSDUCTION HISTIDINE KINASE J"/>
    <property type="match status" value="1"/>
</dbReference>
<keyword evidence="8" id="KW-0547">Nucleotide-binding</keyword>
<dbReference type="SMART" id="SM00091">
    <property type="entry name" value="PAS"/>
    <property type="match status" value="2"/>
</dbReference>
<dbReference type="Pfam" id="PF02518">
    <property type="entry name" value="HATPase_c"/>
    <property type="match status" value="1"/>
</dbReference>
<feature type="coiled-coil region" evidence="16">
    <location>
        <begin position="436"/>
        <end position="470"/>
    </location>
</feature>
<dbReference type="PROSITE" id="PS50885">
    <property type="entry name" value="HAMP"/>
    <property type="match status" value="1"/>
</dbReference>
<dbReference type="EMBL" id="JBEWLZ010000001">
    <property type="protein sequence ID" value="MET1488402.1"/>
    <property type="molecule type" value="Genomic_DNA"/>
</dbReference>
<evidence type="ECO:0000256" key="1">
    <source>
        <dbReference type="ARBA" id="ARBA00000085"/>
    </source>
</evidence>
<evidence type="ECO:0000256" key="2">
    <source>
        <dbReference type="ARBA" id="ARBA00004651"/>
    </source>
</evidence>
<comment type="caution">
    <text evidence="23">The sequence shown here is derived from an EMBL/GenBank/DDBJ whole genome shotgun (WGS) entry which is preliminary data.</text>
</comment>
<dbReference type="CDD" id="cd00088">
    <property type="entry name" value="HPT"/>
    <property type="match status" value="1"/>
</dbReference>
<dbReference type="NCBIfam" id="TIGR00229">
    <property type="entry name" value="sensory_box"/>
    <property type="match status" value="1"/>
</dbReference>
<dbReference type="Gene3D" id="6.10.340.10">
    <property type="match status" value="1"/>
</dbReference>
<dbReference type="Gene3D" id="3.30.450.20">
    <property type="entry name" value="PAS domain"/>
    <property type="match status" value="3"/>
</dbReference>
<dbReference type="SMART" id="SM00387">
    <property type="entry name" value="HATPase_c"/>
    <property type="match status" value="1"/>
</dbReference>
<evidence type="ECO:0000256" key="17">
    <source>
        <dbReference type="SAM" id="Phobius"/>
    </source>
</evidence>
<feature type="domain" description="Response regulatory" evidence="19">
    <location>
        <begin position="975"/>
        <end position="1096"/>
    </location>
</feature>
<dbReference type="PRINTS" id="PR00344">
    <property type="entry name" value="BCTRLSENSOR"/>
</dbReference>
<dbReference type="SMART" id="SM00388">
    <property type="entry name" value="HisKA"/>
    <property type="match status" value="1"/>
</dbReference>
<dbReference type="Gene3D" id="3.40.50.2300">
    <property type="match status" value="2"/>
</dbReference>
<keyword evidence="16" id="KW-0175">Coiled coil</keyword>
<evidence type="ECO:0000256" key="8">
    <source>
        <dbReference type="ARBA" id="ARBA00022741"/>
    </source>
</evidence>
<dbReference type="InterPro" id="IPR003594">
    <property type="entry name" value="HATPase_dom"/>
</dbReference>
<dbReference type="InterPro" id="IPR003660">
    <property type="entry name" value="HAMP_dom"/>
</dbReference>
<feature type="domain" description="HAMP" evidence="21">
    <location>
        <begin position="377"/>
        <end position="430"/>
    </location>
</feature>
<dbReference type="InterPro" id="IPR036890">
    <property type="entry name" value="HATPase_C_sf"/>
</dbReference>
<dbReference type="SUPFAM" id="SSF55785">
    <property type="entry name" value="PYP-like sensor domain (PAS domain)"/>
    <property type="match status" value="2"/>
</dbReference>
<evidence type="ECO:0000313" key="23">
    <source>
        <dbReference type="EMBL" id="MET1488402.1"/>
    </source>
</evidence>
<comment type="catalytic activity">
    <reaction evidence="1">
        <text>ATP + protein L-histidine = ADP + protein N-phospho-L-histidine.</text>
        <dbReference type="EC" id="2.7.13.3"/>
    </reaction>
</comment>
<accession>A0ABV2CLL3</accession>
<evidence type="ECO:0000256" key="7">
    <source>
        <dbReference type="ARBA" id="ARBA00022692"/>
    </source>
</evidence>
<evidence type="ECO:0000259" key="19">
    <source>
        <dbReference type="PROSITE" id="PS50110"/>
    </source>
</evidence>
<keyword evidence="7 17" id="KW-0812">Transmembrane</keyword>
<reference evidence="23 24" key="1">
    <citation type="submission" date="2024-07" db="EMBL/GenBank/DDBJ databases">
        <title>Uliginosibacterium paludis KCTC:42655.</title>
        <authorList>
            <person name="Kim M.K."/>
        </authorList>
    </citation>
    <scope>NUCLEOTIDE SEQUENCE [LARGE SCALE GENOMIC DNA]</scope>
    <source>
        <strain evidence="23 24">KCTC 42655</strain>
    </source>
</reference>
<gene>
    <name evidence="23" type="ORF">ABVT11_01085</name>
</gene>
<dbReference type="SUPFAM" id="SSF47226">
    <property type="entry name" value="Histidine-containing phosphotransfer domain, HPT domain"/>
    <property type="match status" value="1"/>
</dbReference>
<comment type="subcellular location">
    <subcellularLocation>
        <location evidence="2">Cell membrane</location>
        <topology evidence="2">Multi-pass membrane protein</topology>
    </subcellularLocation>
</comment>
<evidence type="ECO:0000313" key="24">
    <source>
        <dbReference type="Proteomes" id="UP001548590"/>
    </source>
</evidence>
<dbReference type="SUPFAM" id="SSF55874">
    <property type="entry name" value="ATPase domain of HSP90 chaperone/DNA topoisomerase II/histidine kinase"/>
    <property type="match status" value="1"/>
</dbReference>
<dbReference type="SMART" id="SM00448">
    <property type="entry name" value="REC"/>
    <property type="match status" value="2"/>
</dbReference>
<keyword evidence="13 17" id="KW-0472">Membrane</keyword>
<feature type="modified residue" description="Phosphohistidine" evidence="14">
    <location>
        <position position="1323"/>
    </location>
</feature>
<evidence type="ECO:0000256" key="9">
    <source>
        <dbReference type="ARBA" id="ARBA00022777"/>
    </source>
</evidence>
<dbReference type="SMART" id="SM00073">
    <property type="entry name" value="HPT"/>
    <property type="match status" value="1"/>
</dbReference>
<dbReference type="CDD" id="cd00082">
    <property type="entry name" value="HisKA"/>
    <property type="match status" value="1"/>
</dbReference>
<dbReference type="InterPro" id="IPR036097">
    <property type="entry name" value="HisK_dim/P_sf"/>
</dbReference>
<evidence type="ECO:0000256" key="5">
    <source>
        <dbReference type="ARBA" id="ARBA00022553"/>
    </source>
</evidence>
<keyword evidence="9" id="KW-0418">Kinase</keyword>
<keyword evidence="4" id="KW-1003">Cell membrane</keyword>
<evidence type="ECO:0000256" key="15">
    <source>
        <dbReference type="PROSITE-ProRule" id="PRU00169"/>
    </source>
</evidence>
<keyword evidence="10" id="KW-0067">ATP-binding</keyword>
<dbReference type="SUPFAM" id="SSF103190">
    <property type="entry name" value="Sensory domain-like"/>
    <property type="match status" value="1"/>
</dbReference>
<dbReference type="InterPro" id="IPR003661">
    <property type="entry name" value="HisK_dim/P_dom"/>
</dbReference>
<dbReference type="InterPro" id="IPR035965">
    <property type="entry name" value="PAS-like_dom_sf"/>
</dbReference>
<sequence>MAQEFRTVSIRQGLLVQIFAIVSLALGVFALSIWLLIIRPAEQSSAQLQLDSTASEIEQQIRQLVRTVETTLSTSRRWLRDVHPEMNFDVDFDQGMNLSMATLVRINQYFVPMMDTSHEISSVLFAHESGSEVLVLRLPDGQLLNRLSNPARWGNRVYWVMWPLDGGPPVIDRRELDYDARTRPWFREAMAHPAGPQSYWTQPYKFFSTGDPGITVSTRLVMPDGQNYVVAHDVLLMDISNFTRELRAGKRGVGALFDDRIRLLGVPNDPRYRDVAAIRRDVLQPVKNTHLAVGEATSAWVRDGSKPGSFESVVLSDGARWFYQFRSMNMGSTPVWLGVFVPESDFSLLGLREMGLLFLLACGTLLLSGLAMLRNARRFARPLEKLVQESERIGRMALEKPVEVSSGLLEVSQLVSAQERMRLSLLDATRGLEEANATLEARVSERTHELENLTQEAEDSRRQLTAMADSLPCAVFRFDLDADDKVQFSFISAMACDIWGISLAELMRGFEVRWERLHPDDLAETRRRYQEAIASRSDVKLLCRIARTDGALRWIETRAKAAAQPDGSCIWNGYWLDVTDQQNASIELADRIAFQRVLMDTIPYPIFYKDAEARFLGCNRSYNETFGVTLEAVQGLKVREVAHYSEAEREHYQQEDEEIIRSGGSLQRVTDIPYADGELHHTLYWKSAFFKADGRPGGLIGTFVDISAQKKAEVQMAQAKELAEEAARVKADFLANMSHEIRTPMNAVIGMVHLLQKTSLDDRQRDYLDKVQRSSRHLLGILNDILDFSKIEAGKLGLEQGDFELERVLRNVADLIGEKAAAKGLELIFDVAPDVPATLTGDALRVGQVLINYANNAVKFTETGEVTIEVRRLAASDEQVTLRFTVHDTGIGLTEAQKGGLFQSFQQADASVTRRFGGTGLGLAISKSLAELMGGEVGVESTPGQGSSFWFSAVFGLPAEGAHALLPDPDLRGLRVLVVDDNAQARSVLADMLTGMSFKARTAASGAEALALVGQADASGEAFGVIFMDWQMPRMDGLELARRVRGLALAEPPAMVMVTAYGREEVMKAAPAAGIASVLVKPVAPSMLFDTVMRALGRSAGSSTRGAAPAPELDARLAAIAGARLLLVEDNELNQEVACGLLRDAGFEVDVAANGLLALEALRKSTYDLVFMDMQMPVMDGTTAAVEVRRIPGLSDIPIVAMTANAMQADRDRCIDAGMDDFLTKPIEPGELQAALLRWIKPRRRAEKAAAAGPTSLSAVPAMPLPDAIAGLDVAAGLHYVMDKRELYRTLLDGFVEEHGRFGEQFRAAVASGEPGAAERLAHTLKGAAGTLGAGEIRRLAAALEDCLRGRADDAAVEQALLALTLQLEALVEALLAWRASLAS</sequence>
<dbReference type="InterPro" id="IPR008207">
    <property type="entry name" value="Sig_transdc_His_kin_Hpt_dom"/>
</dbReference>
<evidence type="ECO:0000259" key="20">
    <source>
        <dbReference type="PROSITE" id="PS50112"/>
    </source>
</evidence>
<keyword evidence="6" id="KW-0808">Transferase</keyword>
<organism evidence="23 24">
    <name type="scientific">Uliginosibacterium paludis</name>
    <dbReference type="NCBI Taxonomy" id="1615952"/>
    <lineage>
        <taxon>Bacteria</taxon>
        <taxon>Pseudomonadati</taxon>
        <taxon>Pseudomonadota</taxon>
        <taxon>Betaproteobacteria</taxon>
        <taxon>Rhodocyclales</taxon>
        <taxon>Zoogloeaceae</taxon>
        <taxon>Uliginosibacterium</taxon>
    </lineage>
</organism>
<dbReference type="InterPro" id="IPR029151">
    <property type="entry name" value="Sensor-like_sf"/>
</dbReference>
<dbReference type="SUPFAM" id="SSF52172">
    <property type="entry name" value="CheY-like"/>
    <property type="match status" value="2"/>
</dbReference>
<proteinExistence type="predicted"/>
<dbReference type="Gene3D" id="1.20.120.160">
    <property type="entry name" value="HPT domain"/>
    <property type="match status" value="1"/>
</dbReference>
<feature type="transmembrane region" description="Helical" evidence="17">
    <location>
        <begin position="14"/>
        <end position="37"/>
    </location>
</feature>
<name>A0ABV2CLL3_9RHOO</name>
<dbReference type="PROSITE" id="PS50894">
    <property type="entry name" value="HPT"/>
    <property type="match status" value="1"/>
</dbReference>
<evidence type="ECO:0000256" key="4">
    <source>
        <dbReference type="ARBA" id="ARBA00022475"/>
    </source>
</evidence>
<dbReference type="RefSeq" id="WP_345926489.1">
    <property type="nucleotide sequence ID" value="NZ_JBDIVF010000003.1"/>
</dbReference>
<dbReference type="InterPro" id="IPR013655">
    <property type="entry name" value="PAS_fold_3"/>
</dbReference>
<dbReference type="CDD" id="cd17546">
    <property type="entry name" value="REC_hyHK_CKI1_RcsC-like"/>
    <property type="match status" value="2"/>
</dbReference>
<feature type="domain" description="HPt" evidence="22">
    <location>
        <begin position="1284"/>
        <end position="1378"/>
    </location>
</feature>
<dbReference type="PROSITE" id="PS50110">
    <property type="entry name" value="RESPONSE_REGULATORY"/>
    <property type="match status" value="2"/>
</dbReference>
<dbReference type="InterPro" id="IPR013656">
    <property type="entry name" value="PAS_4"/>
</dbReference>
<dbReference type="InterPro" id="IPR005467">
    <property type="entry name" value="His_kinase_dom"/>
</dbReference>
<dbReference type="InterPro" id="IPR011006">
    <property type="entry name" value="CheY-like_superfamily"/>
</dbReference>
<evidence type="ECO:0000259" key="21">
    <source>
        <dbReference type="PROSITE" id="PS50885"/>
    </source>
</evidence>
<dbReference type="PROSITE" id="PS50109">
    <property type="entry name" value="HIS_KIN"/>
    <property type="match status" value="1"/>
</dbReference>
<evidence type="ECO:0000259" key="18">
    <source>
        <dbReference type="PROSITE" id="PS50109"/>
    </source>
</evidence>
<dbReference type="CDD" id="cd00130">
    <property type="entry name" value="PAS"/>
    <property type="match status" value="2"/>
</dbReference>
<evidence type="ECO:0000256" key="10">
    <source>
        <dbReference type="ARBA" id="ARBA00022840"/>
    </source>
</evidence>
<evidence type="ECO:0000256" key="3">
    <source>
        <dbReference type="ARBA" id="ARBA00012438"/>
    </source>
</evidence>
<dbReference type="InterPro" id="IPR004358">
    <property type="entry name" value="Sig_transdc_His_kin-like_C"/>
</dbReference>
<dbReference type="SUPFAM" id="SSF47384">
    <property type="entry name" value="Homodimeric domain of signal transducing histidine kinase"/>
    <property type="match status" value="1"/>
</dbReference>
<dbReference type="EC" id="2.7.13.3" evidence="3"/>
<keyword evidence="12" id="KW-0902">Two-component regulatory system</keyword>
<dbReference type="PANTHER" id="PTHR45339">
    <property type="entry name" value="HYBRID SIGNAL TRANSDUCTION HISTIDINE KINASE J"/>
    <property type="match status" value="1"/>
</dbReference>
<dbReference type="Pfam" id="PF01627">
    <property type="entry name" value="Hpt"/>
    <property type="match status" value="1"/>
</dbReference>
<dbReference type="InterPro" id="IPR001789">
    <property type="entry name" value="Sig_transdc_resp-reg_receiver"/>
</dbReference>
<dbReference type="InterPro" id="IPR036641">
    <property type="entry name" value="HPT_dom_sf"/>
</dbReference>
<feature type="domain" description="Response regulatory" evidence="19">
    <location>
        <begin position="1124"/>
        <end position="1240"/>
    </location>
</feature>
<feature type="modified residue" description="4-aspartylphosphate" evidence="15">
    <location>
        <position position="1173"/>
    </location>
</feature>
<dbReference type="Pfam" id="PF08448">
    <property type="entry name" value="PAS_4"/>
    <property type="match status" value="1"/>
</dbReference>
<keyword evidence="24" id="KW-1185">Reference proteome</keyword>
<evidence type="ECO:0000256" key="11">
    <source>
        <dbReference type="ARBA" id="ARBA00022989"/>
    </source>
</evidence>
<keyword evidence="5 15" id="KW-0597">Phosphoprotein</keyword>
<evidence type="ECO:0000256" key="12">
    <source>
        <dbReference type="ARBA" id="ARBA00023012"/>
    </source>
</evidence>
<dbReference type="Pfam" id="PF00072">
    <property type="entry name" value="Response_reg"/>
    <property type="match status" value="2"/>
</dbReference>
<evidence type="ECO:0000256" key="14">
    <source>
        <dbReference type="PROSITE-ProRule" id="PRU00110"/>
    </source>
</evidence>
<dbReference type="Pfam" id="PF00512">
    <property type="entry name" value="HisKA"/>
    <property type="match status" value="1"/>
</dbReference>
<evidence type="ECO:0000259" key="22">
    <source>
        <dbReference type="PROSITE" id="PS50894"/>
    </source>
</evidence>
<keyword evidence="11 17" id="KW-1133">Transmembrane helix</keyword>
<evidence type="ECO:0000256" key="13">
    <source>
        <dbReference type="ARBA" id="ARBA00023136"/>
    </source>
</evidence>
<protein>
    <recommendedName>
        <fullName evidence="3">histidine kinase</fullName>
        <ecNumber evidence="3">2.7.13.3</ecNumber>
    </recommendedName>
</protein>
<dbReference type="Pfam" id="PF08447">
    <property type="entry name" value="PAS_3"/>
    <property type="match status" value="1"/>
</dbReference>